<feature type="compositionally biased region" description="Polar residues" evidence="1">
    <location>
        <begin position="614"/>
        <end position="630"/>
    </location>
</feature>
<feature type="region of interest" description="Disordered" evidence="1">
    <location>
        <begin position="672"/>
        <end position="703"/>
    </location>
</feature>
<dbReference type="EnsemblMetazoa" id="CapteT187601">
    <property type="protein sequence ID" value="CapteP187601"/>
    <property type="gene ID" value="CapteG187601"/>
</dbReference>
<reference evidence="3" key="3">
    <citation type="submission" date="2015-06" db="UniProtKB">
        <authorList>
            <consortium name="EnsemblMetazoa"/>
        </authorList>
    </citation>
    <scope>IDENTIFICATION</scope>
</reference>
<dbReference type="EMBL" id="KB302615">
    <property type="protein sequence ID" value="ELU04143.1"/>
    <property type="molecule type" value="Genomic_DNA"/>
</dbReference>
<proteinExistence type="predicted"/>
<keyword evidence="4" id="KW-1185">Reference proteome</keyword>
<name>R7UK19_CAPTE</name>
<gene>
    <name evidence="2" type="ORF">CAPTEDRAFT_187601</name>
</gene>
<feature type="compositionally biased region" description="Basic and acidic residues" evidence="1">
    <location>
        <begin position="109"/>
        <end position="126"/>
    </location>
</feature>
<evidence type="ECO:0000256" key="1">
    <source>
        <dbReference type="SAM" id="MobiDB-lite"/>
    </source>
</evidence>
<evidence type="ECO:0000313" key="4">
    <source>
        <dbReference type="Proteomes" id="UP000014760"/>
    </source>
</evidence>
<evidence type="ECO:0000313" key="3">
    <source>
        <dbReference type="EnsemblMetazoa" id="CapteP187601"/>
    </source>
</evidence>
<feature type="compositionally biased region" description="Basic and acidic residues" evidence="1">
    <location>
        <begin position="27"/>
        <end position="73"/>
    </location>
</feature>
<dbReference type="HOGENOM" id="CLU_297038_0_0_1"/>
<evidence type="ECO:0000313" key="2">
    <source>
        <dbReference type="EMBL" id="ELU04143.1"/>
    </source>
</evidence>
<feature type="compositionally biased region" description="Basic residues" evidence="1">
    <location>
        <begin position="164"/>
        <end position="179"/>
    </location>
</feature>
<sequence>MPNIFRRGSRRDSTNSNNENGTGHIAPDADKEKKVDERKPEKSKKDDGQSDQKDNISSIRDDPATESELKTVIDEDYDKDGDGQENSATSETSATGGIADTVGAESEATETRKENYPKQEYHRELDSLEQAAIREAAAAKEIAPRRKRSGPKGGPEGATARAAAKWRTKTLTARAKKKATAISTVGPPGKGETGQQETLETKEGIDVQTHGNETEGNQPKKDLAEEENYPEQEYRREFASLRQTSIREAAAAKAIALWRKKSGPKGGAEGATARAAAKWRVRTLTTKAKREVSAICTMESQYSPQEEYRRETIALKQDSETSTMEATEDGTFPKNDLTKNDCDSGLESFSGYDSSSLEVIDCSSRVGDATNFVAGPTISALQQYVRPLSPCLTSEDVPANLAAALQSNAGSQNYLTSVQHKSDVIANTSSEEKDAHQDTQPIDVPLTKENYQTVVILDGKDEHFCKAAFAEPTTSARGQNATRQHSTCEFPTFGGATNFITASTAGTLDQILIREDFPTEMQTLGEFDATVNSFLEIGKVNQDNKKIEASMMIEKSQTIVILGGNDEHMCKAAVANPKTQVLQQKLSHSYSYEIPTSGEANDLVAEPTITALRQNANRQRSSLKSPTAEDNSLFAGPANTSQPGIQNFGPTTRVPQQIVSQESSCKIQTFGEANNSDAASTTESPQNNMIRQHSPTQVQTLGESHATKNSCLEGYINHQAGKPMEASKSQTIVILGGKNEPLCKETDANLKTEVLQYNASLCYTCKMQTSEELQEANNIVAKRSTSTLPRDVIRQRAQCEISTPREANNLVTGPTTSTLGHDVIKQRAQCKIPTSGKANNLVTGPTTSTLRHDVIKQRDQCEIPTPGKANNLVTGPTTSTLRHDVIKQRAQCEIPTPGKANNLVTGPTTSTLRHDVIKQRAQCEIPTPGETNNLVKPSKHRTLQHNVIKQRFQTDLQTLGYSDVTANSSLGRAKITQDTRQIEVDPTTKEKSQTIVILNGKEENVCKGARKLYPY</sequence>
<feature type="region of interest" description="Disordered" evidence="1">
    <location>
        <begin position="318"/>
        <end position="338"/>
    </location>
</feature>
<dbReference type="Proteomes" id="UP000014760">
    <property type="component" value="Unassembled WGS sequence"/>
</dbReference>
<organism evidence="2">
    <name type="scientific">Capitella teleta</name>
    <name type="common">Polychaete worm</name>
    <dbReference type="NCBI Taxonomy" id="283909"/>
    <lineage>
        <taxon>Eukaryota</taxon>
        <taxon>Metazoa</taxon>
        <taxon>Spiralia</taxon>
        <taxon>Lophotrochozoa</taxon>
        <taxon>Annelida</taxon>
        <taxon>Polychaeta</taxon>
        <taxon>Sedentaria</taxon>
        <taxon>Scolecida</taxon>
        <taxon>Capitellidae</taxon>
        <taxon>Capitella</taxon>
    </lineage>
</organism>
<accession>R7UK19</accession>
<reference evidence="4" key="1">
    <citation type="submission" date="2012-12" db="EMBL/GenBank/DDBJ databases">
        <authorList>
            <person name="Hellsten U."/>
            <person name="Grimwood J."/>
            <person name="Chapman J.A."/>
            <person name="Shapiro H."/>
            <person name="Aerts A."/>
            <person name="Otillar R.P."/>
            <person name="Terry A.Y."/>
            <person name="Boore J.L."/>
            <person name="Simakov O."/>
            <person name="Marletaz F."/>
            <person name="Cho S.-J."/>
            <person name="Edsinger-Gonzales E."/>
            <person name="Havlak P."/>
            <person name="Kuo D.-H."/>
            <person name="Larsson T."/>
            <person name="Lv J."/>
            <person name="Arendt D."/>
            <person name="Savage R."/>
            <person name="Osoegawa K."/>
            <person name="de Jong P."/>
            <person name="Lindberg D.R."/>
            <person name="Seaver E.C."/>
            <person name="Weisblat D.A."/>
            <person name="Putnam N.H."/>
            <person name="Grigoriev I.V."/>
            <person name="Rokhsar D.S."/>
        </authorList>
    </citation>
    <scope>NUCLEOTIDE SEQUENCE</scope>
    <source>
        <strain evidence="4">I ESC-2004</strain>
    </source>
</reference>
<feature type="compositionally biased region" description="Low complexity" evidence="1">
    <location>
        <begin position="131"/>
        <end position="141"/>
    </location>
</feature>
<reference evidence="2 4" key="2">
    <citation type="journal article" date="2013" name="Nature">
        <title>Insights into bilaterian evolution from three spiralian genomes.</title>
        <authorList>
            <person name="Simakov O."/>
            <person name="Marletaz F."/>
            <person name="Cho S.J."/>
            <person name="Edsinger-Gonzales E."/>
            <person name="Havlak P."/>
            <person name="Hellsten U."/>
            <person name="Kuo D.H."/>
            <person name="Larsson T."/>
            <person name="Lv J."/>
            <person name="Arendt D."/>
            <person name="Savage R."/>
            <person name="Osoegawa K."/>
            <person name="de Jong P."/>
            <person name="Grimwood J."/>
            <person name="Chapman J.A."/>
            <person name="Shapiro H."/>
            <person name="Aerts A."/>
            <person name="Otillar R.P."/>
            <person name="Terry A.Y."/>
            <person name="Boore J.L."/>
            <person name="Grigoriev I.V."/>
            <person name="Lindberg D.R."/>
            <person name="Seaver E.C."/>
            <person name="Weisblat D.A."/>
            <person name="Putnam N.H."/>
            <person name="Rokhsar D.S."/>
        </authorList>
    </citation>
    <scope>NUCLEOTIDE SEQUENCE</scope>
    <source>
        <strain evidence="2 4">I ESC-2004</strain>
    </source>
</reference>
<dbReference type="EMBL" id="AMQN01001464">
    <property type="status" value="NOT_ANNOTATED_CDS"/>
    <property type="molecule type" value="Genomic_DNA"/>
</dbReference>
<protein>
    <submittedName>
        <fullName evidence="2 3">Uncharacterized protein</fullName>
    </submittedName>
</protein>
<feature type="compositionally biased region" description="Polar residues" evidence="1">
    <location>
        <begin position="84"/>
        <end position="95"/>
    </location>
</feature>
<feature type="region of interest" description="Disordered" evidence="1">
    <location>
        <begin position="1"/>
        <end position="235"/>
    </location>
</feature>
<feature type="region of interest" description="Disordered" evidence="1">
    <location>
        <begin position="614"/>
        <end position="651"/>
    </location>
</feature>
<feature type="compositionally biased region" description="Polar residues" evidence="1">
    <location>
        <begin position="638"/>
        <end position="651"/>
    </location>
</feature>
<dbReference type="AlphaFoldDB" id="R7UK19"/>